<evidence type="ECO:0000256" key="2">
    <source>
        <dbReference type="ARBA" id="ARBA00022618"/>
    </source>
</evidence>
<evidence type="ECO:0000313" key="5">
    <source>
        <dbReference type="EMBL" id="BBB92956.1"/>
    </source>
</evidence>
<evidence type="ECO:0000256" key="3">
    <source>
        <dbReference type="ARBA" id="ARBA00022829"/>
    </source>
</evidence>
<dbReference type="GO" id="GO:0051304">
    <property type="term" value="P:chromosome separation"/>
    <property type="evidence" value="ECO:0007669"/>
    <property type="project" value="InterPro"/>
</dbReference>
<keyword evidence="3" id="KW-0159">Chromosome partition</keyword>
<dbReference type="PANTHER" id="PTHR34298">
    <property type="entry name" value="SEGREGATION AND CONDENSATION PROTEIN B"/>
    <property type="match status" value="1"/>
</dbReference>
<dbReference type="OrthoDB" id="9806226at2"/>
<keyword evidence="1" id="KW-0963">Cytoplasm</keyword>
<dbReference type="SUPFAM" id="SSF46785">
    <property type="entry name" value="Winged helix' DNA-binding domain"/>
    <property type="match status" value="2"/>
</dbReference>
<dbReference type="EMBL" id="AP018449">
    <property type="protein sequence ID" value="BBB92956.1"/>
    <property type="molecule type" value="Genomic_DNA"/>
</dbReference>
<keyword evidence="6" id="KW-1185">Reference proteome</keyword>
<keyword evidence="2" id="KW-0132">Cell division</keyword>
<keyword evidence="4" id="KW-0131">Cell cycle</keyword>
<dbReference type="InterPro" id="IPR036388">
    <property type="entry name" value="WH-like_DNA-bd_sf"/>
</dbReference>
<sequence length="176" mass="19549">MFYRHMKGPIEALLFASGEPLPIEKIAGILNIDKEHVLLLIAEMVQEMNRDERGVSIVEVAGGYQMCTQPRFAELIAKLDAGVESKLSNAAMETLAIIAFKQPITKLEIETIRGVKIDRVLNTLLDRMLIKEIGRKDAVGRPILYGTTSEFLQCFGLRKLDDLPDLAALLPEDSPS</sequence>
<dbReference type="NCBIfam" id="TIGR00281">
    <property type="entry name" value="SMC-Scp complex subunit ScpB"/>
    <property type="match status" value="1"/>
</dbReference>
<dbReference type="Gene3D" id="1.10.10.10">
    <property type="entry name" value="Winged helix-like DNA-binding domain superfamily/Winged helix DNA-binding domain"/>
    <property type="match status" value="2"/>
</dbReference>
<dbReference type="PANTHER" id="PTHR34298:SF2">
    <property type="entry name" value="SEGREGATION AND CONDENSATION PROTEIN B"/>
    <property type="match status" value="1"/>
</dbReference>
<dbReference type="AlphaFoldDB" id="A0A348APF8"/>
<dbReference type="GO" id="GO:0051301">
    <property type="term" value="P:cell division"/>
    <property type="evidence" value="ECO:0007669"/>
    <property type="project" value="UniProtKB-KW"/>
</dbReference>
<organism evidence="5 6">
    <name type="scientific">Methylomusa anaerophila</name>
    <dbReference type="NCBI Taxonomy" id="1930071"/>
    <lineage>
        <taxon>Bacteria</taxon>
        <taxon>Bacillati</taxon>
        <taxon>Bacillota</taxon>
        <taxon>Negativicutes</taxon>
        <taxon>Selenomonadales</taxon>
        <taxon>Sporomusaceae</taxon>
        <taxon>Methylomusa</taxon>
    </lineage>
</organism>
<evidence type="ECO:0000313" key="6">
    <source>
        <dbReference type="Proteomes" id="UP000276437"/>
    </source>
</evidence>
<evidence type="ECO:0000256" key="1">
    <source>
        <dbReference type="ARBA" id="ARBA00022490"/>
    </source>
</evidence>
<dbReference type="Proteomes" id="UP000276437">
    <property type="component" value="Chromosome"/>
</dbReference>
<dbReference type="PIRSF" id="PIRSF019345">
    <property type="entry name" value="ScpB"/>
    <property type="match status" value="1"/>
</dbReference>
<dbReference type="Pfam" id="PF04079">
    <property type="entry name" value="SMC_ScpB"/>
    <property type="match status" value="1"/>
</dbReference>
<name>A0A348APF8_9FIRM</name>
<dbReference type="KEGG" id="mana:MAMMFC1_03664"/>
<dbReference type="InterPro" id="IPR005234">
    <property type="entry name" value="ScpB_csome_segregation"/>
</dbReference>
<dbReference type="RefSeq" id="WP_126309842.1">
    <property type="nucleotide sequence ID" value="NZ_DAINIT010000001.1"/>
</dbReference>
<gene>
    <name evidence="5" type="primary">scpB</name>
    <name evidence="5" type="ORF">MAMMFC1_03664</name>
</gene>
<proteinExistence type="predicted"/>
<evidence type="ECO:0000256" key="4">
    <source>
        <dbReference type="ARBA" id="ARBA00023306"/>
    </source>
</evidence>
<reference evidence="5 6" key="1">
    <citation type="journal article" date="2018" name="Int. J. Syst. Evol. Microbiol.">
        <title>Methylomusa anaerophila gen. nov., sp. nov., an anaerobic methanol-utilizing bacterium isolated from a microbial fuel cell.</title>
        <authorList>
            <person name="Amano N."/>
            <person name="Yamamuro A."/>
            <person name="Miyahara M."/>
            <person name="Kouzuma A."/>
            <person name="Abe T."/>
            <person name="Watanabe K."/>
        </authorList>
    </citation>
    <scope>NUCLEOTIDE SEQUENCE [LARGE SCALE GENOMIC DNA]</scope>
    <source>
        <strain evidence="5 6">MMFC1</strain>
    </source>
</reference>
<protein>
    <submittedName>
        <fullName evidence="5">Segregation and condensation protein B</fullName>
    </submittedName>
</protein>
<dbReference type="InterPro" id="IPR036390">
    <property type="entry name" value="WH_DNA-bd_sf"/>
</dbReference>
<accession>A0A348APF8</accession>